<sequence>MNNLSPATEKKATIFLLDNFDSFTYNLVDQFRALDHPVVIYRNNLAATLIHQKMQQHADKGEQIILVLSPGPGNPSSAGCMLELIGLCQGQFPILGICLGHQAIVQFYGGEVGSAGDILHGKSSAISHIGEAMFNGLQQPLPVARYHSLAATRVENLQVIADYQSLPMAVMDAKCKVLGFQFHPESILTTDGARLLAQSLTWATAQV</sequence>
<reference evidence="6 7" key="1">
    <citation type="submission" date="2018-07" db="EMBL/GenBank/DDBJ databases">
        <title>Corallincola holothuriorum sp. nov., a new facultative anaerobe isolated from sea cucumber Apostichopus japonicus.</title>
        <authorList>
            <person name="Xia H."/>
        </authorList>
    </citation>
    <scope>NUCLEOTIDE SEQUENCE [LARGE SCALE GENOMIC DNA]</scope>
    <source>
        <strain evidence="6 7">C4</strain>
    </source>
</reference>
<evidence type="ECO:0000313" key="6">
    <source>
        <dbReference type="EMBL" id="RCU50491.1"/>
    </source>
</evidence>
<protein>
    <recommendedName>
        <fullName evidence="1">anthranilate synthase</fullName>
        <ecNumber evidence="1">4.1.3.27</ecNumber>
    </recommendedName>
</protein>
<comment type="catalytic activity">
    <reaction evidence="4">
        <text>chorismate + L-glutamine = anthranilate + pyruvate + L-glutamate + H(+)</text>
        <dbReference type="Rhea" id="RHEA:21732"/>
        <dbReference type="ChEBI" id="CHEBI:15361"/>
        <dbReference type="ChEBI" id="CHEBI:15378"/>
        <dbReference type="ChEBI" id="CHEBI:16567"/>
        <dbReference type="ChEBI" id="CHEBI:29748"/>
        <dbReference type="ChEBI" id="CHEBI:29985"/>
        <dbReference type="ChEBI" id="CHEBI:58359"/>
        <dbReference type="EC" id="4.1.3.27"/>
    </reaction>
</comment>
<dbReference type="EC" id="4.1.3.27" evidence="1"/>
<dbReference type="GO" id="GO:0002047">
    <property type="term" value="P:phenazine biosynthetic process"/>
    <property type="evidence" value="ECO:0007669"/>
    <property type="project" value="TreeGrafter"/>
</dbReference>
<dbReference type="InterPro" id="IPR017926">
    <property type="entry name" value="GATASE"/>
</dbReference>
<accession>A0A368NMF3</accession>
<dbReference type="InterPro" id="IPR029062">
    <property type="entry name" value="Class_I_gatase-like"/>
</dbReference>
<evidence type="ECO:0000259" key="5">
    <source>
        <dbReference type="Pfam" id="PF00117"/>
    </source>
</evidence>
<dbReference type="PROSITE" id="PS51273">
    <property type="entry name" value="GATASE_TYPE_1"/>
    <property type="match status" value="1"/>
</dbReference>
<dbReference type="Gene3D" id="3.40.50.880">
    <property type="match status" value="1"/>
</dbReference>
<name>A0A368NMF3_9GAMM</name>
<dbReference type="Proteomes" id="UP000252558">
    <property type="component" value="Unassembled WGS sequence"/>
</dbReference>
<keyword evidence="3" id="KW-0456">Lyase</keyword>
<dbReference type="PANTHER" id="PTHR43418">
    <property type="entry name" value="MULTIFUNCTIONAL TRYPTOPHAN BIOSYNTHESIS PROTEIN-RELATED"/>
    <property type="match status" value="1"/>
</dbReference>
<comment type="caution">
    <text evidence="6">The sequence shown here is derived from an EMBL/GenBank/DDBJ whole genome shotgun (WGS) entry which is preliminary data.</text>
</comment>
<dbReference type="GO" id="GO:0004049">
    <property type="term" value="F:anthranilate synthase activity"/>
    <property type="evidence" value="ECO:0007669"/>
    <property type="project" value="UniProtKB-EC"/>
</dbReference>
<dbReference type="InterPro" id="IPR050472">
    <property type="entry name" value="Anth_synth/Amidotransfase"/>
</dbReference>
<dbReference type="SUPFAM" id="SSF52317">
    <property type="entry name" value="Class I glutamine amidotransferase-like"/>
    <property type="match status" value="1"/>
</dbReference>
<dbReference type="OrthoDB" id="9786812at2"/>
<dbReference type="EMBL" id="QPID01000004">
    <property type="protein sequence ID" value="RCU50491.1"/>
    <property type="molecule type" value="Genomic_DNA"/>
</dbReference>
<gene>
    <name evidence="6" type="ORF">DU002_08700</name>
</gene>
<dbReference type="InterPro" id="IPR006221">
    <property type="entry name" value="TrpG/PapA_dom"/>
</dbReference>
<keyword evidence="7" id="KW-1185">Reference proteome</keyword>
<evidence type="ECO:0000256" key="2">
    <source>
        <dbReference type="ARBA" id="ARBA00022962"/>
    </source>
</evidence>
<dbReference type="PRINTS" id="PR00096">
    <property type="entry name" value="GATASE"/>
</dbReference>
<dbReference type="GO" id="GO:0000162">
    <property type="term" value="P:L-tryptophan biosynthetic process"/>
    <property type="evidence" value="ECO:0007669"/>
    <property type="project" value="TreeGrafter"/>
</dbReference>
<dbReference type="PANTHER" id="PTHR43418:SF2">
    <property type="entry name" value="BIFUNCTIONAL PROTEIN TRPGD"/>
    <property type="match status" value="1"/>
</dbReference>
<dbReference type="PRINTS" id="PR00097">
    <property type="entry name" value="ANTSNTHASEII"/>
</dbReference>
<dbReference type="Pfam" id="PF00117">
    <property type="entry name" value="GATase"/>
    <property type="match status" value="1"/>
</dbReference>
<evidence type="ECO:0000313" key="7">
    <source>
        <dbReference type="Proteomes" id="UP000252558"/>
    </source>
</evidence>
<evidence type="ECO:0000256" key="3">
    <source>
        <dbReference type="ARBA" id="ARBA00023239"/>
    </source>
</evidence>
<dbReference type="CDD" id="cd01743">
    <property type="entry name" value="GATase1_Anthranilate_Synthase"/>
    <property type="match status" value="1"/>
</dbReference>
<dbReference type="AlphaFoldDB" id="A0A368NMF3"/>
<dbReference type="RefSeq" id="WP_114337980.1">
    <property type="nucleotide sequence ID" value="NZ_QPID01000004.1"/>
</dbReference>
<dbReference type="GO" id="GO:0004048">
    <property type="term" value="F:anthranilate phosphoribosyltransferase activity"/>
    <property type="evidence" value="ECO:0007669"/>
    <property type="project" value="TreeGrafter"/>
</dbReference>
<keyword evidence="2" id="KW-0315">Glutamine amidotransferase</keyword>
<evidence type="ECO:0000256" key="4">
    <source>
        <dbReference type="ARBA" id="ARBA00047683"/>
    </source>
</evidence>
<organism evidence="6 7">
    <name type="scientific">Corallincola holothuriorum</name>
    <dbReference type="NCBI Taxonomy" id="2282215"/>
    <lineage>
        <taxon>Bacteria</taxon>
        <taxon>Pseudomonadati</taxon>
        <taxon>Pseudomonadota</taxon>
        <taxon>Gammaproteobacteria</taxon>
        <taxon>Alteromonadales</taxon>
        <taxon>Psychromonadaceae</taxon>
        <taxon>Corallincola</taxon>
    </lineage>
</organism>
<evidence type="ECO:0000256" key="1">
    <source>
        <dbReference type="ARBA" id="ARBA00012266"/>
    </source>
</evidence>
<feature type="domain" description="Glutamine amidotransferase" evidence="5">
    <location>
        <begin position="16"/>
        <end position="199"/>
    </location>
</feature>
<dbReference type="FunFam" id="3.40.50.880:FF:000003">
    <property type="entry name" value="Anthranilate synthase component II"/>
    <property type="match status" value="1"/>
</dbReference>
<dbReference type="PRINTS" id="PR00099">
    <property type="entry name" value="CPSGATASE"/>
</dbReference>
<dbReference type="NCBIfam" id="TIGR00566">
    <property type="entry name" value="trpG_papA"/>
    <property type="match status" value="1"/>
</dbReference>
<dbReference type="GO" id="GO:0005829">
    <property type="term" value="C:cytosol"/>
    <property type="evidence" value="ECO:0007669"/>
    <property type="project" value="TreeGrafter"/>
</dbReference>
<proteinExistence type="predicted"/>